<evidence type="ECO:0000256" key="1">
    <source>
        <dbReference type="ARBA" id="ARBA00005986"/>
    </source>
</evidence>
<reference evidence="2" key="1">
    <citation type="submission" date="2020-06" db="EMBL/GenBank/DDBJ databases">
        <authorList>
            <person name="Onetto C."/>
        </authorList>
    </citation>
    <scope>NUCLEOTIDE SEQUENCE</scope>
</reference>
<comment type="caution">
    <text evidence="2">The sequence shown here is derived from an EMBL/GenBank/DDBJ whole genome shotgun (WGS) entry which is preliminary data.</text>
</comment>
<gene>
    <name evidence="2" type="ORF">AWRI4619_LOCUS4003</name>
</gene>
<keyword evidence="3" id="KW-1185">Reference proteome</keyword>
<dbReference type="NCBIfam" id="TIGR02118">
    <property type="entry name" value="EthD family reductase"/>
    <property type="match status" value="1"/>
</dbReference>
<dbReference type="InterPro" id="IPR009799">
    <property type="entry name" value="EthD_dom"/>
</dbReference>
<proteinExistence type="inferred from homology"/>
<dbReference type="EMBL" id="CAIJEN010000005">
    <property type="protein sequence ID" value="CAD0086203.1"/>
    <property type="molecule type" value="Genomic_DNA"/>
</dbReference>
<comment type="similarity">
    <text evidence="1">Belongs to the tpcK family.</text>
</comment>
<name>A0A9N8P909_9PEZI</name>
<dbReference type="GO" id="GO:0016491">
    <property type="term" value="F:oxidoreductase activity"/>
    <property type="evidence" value="ECO:0007669"/>
    <property type="project" value="InterPro"/>
</dbReference>
<evidence type="ECO:0000313" key="2">
    <source>
        <dbReference type="EMBL" id="CAD0086203.1"/>
    </source>
</evidence>
<accession>A0A9N8P909</accession>
<sequence>MPAGSSSVIYPKGTNFNMDYYLSTHMPLVYKNWSQFGLKSWSVVQFPDDSEYCVQAILNWESEDSSKKALTSDTVSTVMDDVKNFSDKSPTFLSGKVVGSS</sequence>
<organism evidence="2 3">
    <name type="scientific">Aureobasidium vineae</name>
    <dbReference type="NCBI Taxonomy" id="2773715"/>
    <lineage>
        <taxon>Eukaryota</taxon>
        <taxon>Fungi</taxon>
        <taxon>Dikarya</taxon>
        <taxon>Ascomycota</taxon>
        <taxon>Pezizomycotina</taxon>
        <taxon>Dothideomycetes</taxon>
        <taxon>Dothideomycetidae</taxon>
        <taxon>Dothideales</taxon>
        <taxon>Saccotheciaceae</taxon>
        <taxon>Aureobasidium</taxon>
    </lineage>
</organism>
<dbReference type="Proteomes" id="UP000716446">
    <property type="component" value="Unassembled WGS sequence"/>
</dbReference>
<evidence type="ECO:0008006" key="4">
    <source>
        <dbReference type="Google" id="ProtNLM"/>
    </source>
</evidence>
<dbReference type="InterPro" id="IPR011008">
    <property type="entry name" value="Dimeric_a/b-barrel"/>
</dbReference>
<dbReference type="SUPFAM" id="SSF54909">
    <property type="entry name" value="Dimeric alpha+beta barrel"/>
    <property type="match status" value="1"/>
</dbReference>
<dbReference type="PANTHER" id="PTHR40260:SF2">
    <property type="entry name" value="BLR8190 PROTEIN"/>
    <property type="match status" value="1"/>
</dbReference>
<protein>
    <recommendedName>
        <fullName evidence="4">Ethyl tert-butyl ether degradation EthD</fullName>
    </recommendedName>
</protein>
<dbReference type="Gene3D" id="3.30.70.100">
    <property type="match status" value="1"/>
</dbReference>
<dbReference type="PANTHER" id="PTHR40260">
    <property type="entry name" value="BLR8190 PROTEIN"/>
    <property type="match status" value="1"/>
</dbReference>
<evidence type="ECO:0000313" key="3">
    <source>
        <dbReference type="Proteomes" id="UP000716446"/>
    </source>
</evidence>
<dbReference type="AlphaFoldDB" id="A0A9N8P909"/>